<evidence type="ECO:0000256" key="2">
    <source>
        <dbReference type="ARBA" id="ARBA00023186"/>
    </source>
</evidence>
<comment type="subunit">
    <text evidence="3">UreD, UreF and UreG form a complex that acts as a GTP-hydrolysis-dependent molecular chaperone, activating the urease apoprotein by helping to assemble the nickel containing metallocenter of UreC. The UreE protein probably delivers the nickel.</text>
</comment>
<dbReference type="GO" id="GO:0016151">
    <property type="term" value="F:nickel cation binding"/>
    <property type="evidence" value="ECO:0007669"/>
    <property type="project" value="UniProtKB-UniRule"/>
</dbReference>
<comment type="similarity">
    <text evidence="3">Belongs to the UreF family.</text>
</comment>
<name>A0AAP2CV78_9RHOB</name>
<dbReference type="Pfam" id="PF01730">
    <property type="entry name" value="UreF"/>
    <property type="match status" value="1"/>
</dbReference>
<proteinExistence type="inferred from homology"/>
<dbReference type="HAMAP" id="MF_01385">
    <property type="entry name" value="UreF"/>
    <property type="match status" value="1"/>
</dbReference>
<comment type="function">
    <text evidence="3">Required for maturation of urease via the functional incorporation of the urease nickel metallocenter.</text>
</comment>
<comment type="caution">
    <text evidence="4">The sequence shown here is derived from an EMBL/GenBank/DDBJ whole genome shotgun (WGS) entry which is preliminary data.</text>
</comment>
<dbReference type="InterPro" id="IPR002639">
    <property type="entry name" value="UreF"/>
</dbReference>
<evidence type="ECO:0000313" key="5">
    <source>
        <dbReference type="Proteomes" id="UP001315686"/>
    </source>
</evidence>
<dbReference type="InterPro" id="IPR038277">
    <property type="entry name" value="UreF_sf"/>
</dbReference>
<dbReference type="Proteomes" id="UP001315686">
    <property type="component" value="Unassembled WGS sequence"/>
</dbReference>
<dbReference type="PANTHER" id="PTHR33620">
    <property type="entry name" value="UREASE ACCESSORY PROTEIN F"/>
    <property type="match status" value="1"/>
</dbReference>
<organism evidence="4 5">
    <name type="scientific">Harenicola maris</name>
    <dbReference type="NCBI Taxonomy" id="2841044"/>
    <lineage>
        <taxon>Bacteria</taxon>
        <taxon>Pseudomonadati</taxon>
        <taxon>Pseudomonadota</taxon>
        <taxon>Alphaproteobacteria</taxon>
        <taxon>Rhodobacterales</taxon>
        <taxon>Paracoccaceae</taxon>
        <taxon>Harenicola</taxon>
    </lineage>
</organism>
<gene>
    <name evidence="3" type="primary">ureF</name>
    <name evidence="4" type="ORF">IV417_17245</name>
</gene>
<comment type="subcellular location">
    <subcellularLocation>
        <location evidence="3">Cytoplasm</location>
    </subcellularLocation>
</comment>
<dbReference type="EMBL" id="JADQAZ010000003">
    <property type="protein sequence ID" value="MBT0959136.1"/>
    <property type="molecule type" value="Genomic_DNA"/>
</dbReference>
<evidence type="ECO:0000313" key="4">
    <source>
        <dbReference type="EMBL" id="MBT0959136.1"/>
    </source>
</evidence>
<keyword evidence="5" id="KW-1185">Reference proteome</keyword>
<dbReference type="AlphaFoldDB" id="A0AAP2CV78"/>
<keyword evidence="2 3" id="KW-0143">Chaperone</keyword>
<keyword evidence="1 3" id="KW-0996">Nickel insertion</keyword>
<evidence type="ECO:0000256" key="1">
    <source>
        <dbReference type="ARBA" id="ARBA00022988"/>
    </source>
</evidence>
<dbReference type="Gene3D" id="1.10.4190.10">
    <property type="entry name" value="Urease accessory protein UreF"/>
    <property type="match status" value="1"/>
</dbReference>
<dbReference type="PIRSF" id="PIRSF009467">
    <property type="entry name" value="Ureas_acces_UreF"/>
    <property type="match status" value="1"/>
</dbReference>
<keyword evidence="3" id="KW-0963">Cytoplasm</keyword>
<accession>A0AAP2CV78</accession>
<dbReference type="PANTHER" id="PTHR33620:SF1">
    <property type="entry name" value="UREASE ACCESSORY PROTEIN F"/>
    <property type="match status" value="1"/>
</dbReference>
<evidence type="ECO:0000256" key="3">
    <source>
        <dbReference type="HAMAP-Rule" id="MF_01385"/>
    </source>
</evidence>
<dbReference type="GO" id="GO:0005737">
    <property type="term" value="C:cytoplasm"/>
    <property type="evidence" value="ECO:0007669"/>
    <property type="project" value="UniProtKB-SubCell"/>
</dbReference>
<reference evidence="4 5" key="1">
    <citation type="journal article" date="2021" name="Arch. Microbiol.">
        <title>Harenicola maris gen. nov., sp. nov. isolated from the Sea of Japan shallow sediments.</title>
        <authorList>
            <person name="Romanenko L.A."/>
            <person name="Kurilenko V.V."/>
            <person name="Chernysheva N.Y."/>
            <person name="Tekutyeva L.A."/>
            <person name="Velansky P.V."/>
            <person name="Svetashev V.I."/>
            <person name="Isaeva M.P."/>
        </authorList>
    </citation>
    <scope>NUCLEOTIDE SEQUENCE [LARGE SCALE GENOMIC DNA]</scope>
    <source>
        <strain evidence="4 5">KMM 3653</strain>
    </source>
</reference>
<protein>
    <recommendedName>
        <fullName evidence="3">Urease accessory protein UreF</fullName>
    </recommendedName>
</protein>
<sequence length="221" mass="23805">MNTGTRRMTTTIEVLTLAQLLSPSFPVGAFAYSNGLEAAIAEGRVTTAEQVQDWLEGILMHGSGKADAVLLNVAYRAQVVEVSEIDASARAFAASKERLLETDLQGAAFCETVAQVWGLSIERLTYPVALGRAARLLGLDAELTTAMYLQAFAGNLCAAAMRLVPLGQVDGQEVQLALKPICLEVAEQVKTAELDDLFSCAFASDISAMRHETQYSRVFRT</sequence>